<dbReference type="Proteomes" id="UP000315889">
    <property type="component" value="Unassembled WGS sequence"/>
</dbReference>
<name>A0A520MPE5_9GAMM</name>
<accession>A0A520MPE5</accession>
<dbReference type="AlphaFoldDB" id="A0A520MPE5"/>
<organism evidence="2 3">
    <name type="scientific">SAR92 clade bacterium</name>
    <dbReference type="NCBI Taxonomy" id="2315479"/>
    <lineage>
        <taxon>Bacteria</taxon>
        <taxon>Pseudomonadati</taxon>
        <taxon>Pseudomonadota</taxon>
        <taxon>Gammaproteobacteria</taxon>
        <taxon>Cellvibrionales</taxon>
        <taxon>Porticoccaceae</taxon>
        <taxon>SAR92 clade</taxon>
    </lineage>
</organism>
<feature type="transmembrane region" description="Helical" evidence="1">
    <location>
        <begin position="9"/>
        <end position="29"/>
    </location>
</feature>
<gene>
    <name evidence="2" type="ORF">EVB03_01460</name>
</gene>
<reference evidence="2 3" key="1">
    <citation type="submission" date="2019-02" db="EMBL/GenBank/DDBJ databases">
        <title>Prokaryotic population dynamics and viral predation in marine succession experiment using metagenomics: the confinement effect.</title>
        <authorList>
            <person name="Haro-Moreno J.M."/>
            <person name="Rodriguez-Valera F."/>
            <person name="Lopez-Perez M."/>
        </authorList>
    </citation>
    <scope>NUCLEOTIDE SEQUENCE [LARGE SCALE GENOMIC DNA]</scope>
    <source>
        <strain evidence="2">MED-G170</strain>
    </source>
</reference>
<dbReference type="Pfam" id="PF09946">
    <property type="entry name" value="DUF2178"/>
    <property type="match status" value="1"/>
</dbReference>
<feature type="transmembrane region" description="Helical" evidence="1">
    <location>
        <begin position="115"/>
        <end position="133"/>
    </location>
</feature>
<evidence type="ECO:0000256" key="1">
    <source>
        <dbReference type="SAM" id="Phobius"/>
    </source>
</evidence>
<keyword evidence="1" id="KW-1133">Transmembrane helix</keyword>
<proteinExistence type="predicted"/>
<protein>
    <recommendedName>
        <fullName evidence="4">DUF2178 domain-containing protein</fullName>
    </recommendedName>
</protein>
<dbReference type="InterPro" id="IPR019235">
    <property type="entry name" value="DUF2178_TM"/>
</dbReference>
<evidence type="ECO:0008006" key="4">
    <source>
        <dbReference type="Google" id="ProtNLM"/>
    </source>
</evidence>
<dbReference type="EMBL" id="SHBP01000001">
    <property type="protein sequence ID" value="RZO23055.1"/>
    <property type="molecule type" value="Genomic_DNA"/>
</dbReference>
<comment type="caution">
    <text evidence="2">The sequence shown here is derived from an EMBL/GenBank/DDBJ whole genome shotgun (WGS) entry which is preliminary data.</text>
</comment>
<sequence length="146" mass="16821">MDMSYKEKSLLASLGATLLFFGWYLYGAFSSLPLNPELPGFIEVIILVVGFIILEAIIQSFLAIKNKSQLEDERDKLIEKTSSRYSYGFLAVCIWVSMVQILLDARFDNHLMLTTPYGMFHFLLLFFVLAEVIRFGTQLYHYRKGV</sequence>
<feature type="transmembrane region" description="Helical" evidence="1">
    <location>
        <begin position="85"/>
        <end position="103"/>
    </location>
</feature>
<keyword evidence="1" id="KW-0472">Membrane</keyword>
<keyword evidence="1" id="KW-0812">Transmembrane</keyword>
<evidence type="ECO:0000313" key="2">
    <source>
        <dbReference type="EMBL" id="RZO23055.1"/>
    </source>
</evidence>
<feature type="transmembrane region" description="Helical" evidence="1">
    <location>
        <begin position="41"/>
        <end position="64"/>
    </location>
</feature>
<evidence type="ECO:0000313" key="3">
    <source>
        <dbReference type="Proteomes" id="UP000315889"/>
    </source>
</evidence>